<proteinExistence type="predicted"/>
<accession>A0A1F8A7X0</accession>
<sequence>MTRVAMDQDTENKVLVIKNMDSGYLVAGEQVTLEDVPYGATEPIAEDELMVQLLYATYDLFKRDLASSSADATELRGRKPVETMSIAKVIKSNNEHFQEGDMVIARLPVQQYALIKADDVTNLKLLENPYEFDDIRLFLSVLGVPGLLAFSSLYEIGRPKKGETILIVGASDEIGQLVGQMARLEGLKVFGSVESDEKLDFLITELGFDGGFNYAKESPYEALPRLIPDGIDIYYDNLSWMSRLNIGGLDTHFDLLGSRHLNAAFASMRRYGRIMFYGTIAEQTVLDPIIGMFLHNTVLKRLTIRGFALSDPSFGKKWGKLHMERMQQWVKEEKLKIPTFEITGMEHAAKAFVEAFYSSENTHTHTILAVT</sequence>
<comment type="caution">
    <text evidence="4">The sequence shown here is derived from an EMBL/GenBank/DDBJ whole genome shotgun (WGS) entry which is preliminary data.</text>
</comment>
<keyword evidence="5" id="KW-1185">Reference proteome</keyword>
<feature type="domain" description="Alcohol dehydrogenase-like C-terminal" evidence="2">
    <location>
        <begin position="174"/>
        <end position="311"/>
    </location>
</feature>
<dbReference type="OrthoDB" id="809632at2759"/>
<organism evidence="4 5">
    <name type="scientific">Aspergillus bombycis</name>
    <dbReference type="NCBI Taxonomy" id="109264"/>
    <lineage>
        <taxon>Eukaryota</taxon>
        <taxon>Fungi</taxon>
        <taxon>Dikarya</taxon>
        <taxon>Ascomycota</taxon>
        <taxon>Pezizomycotina</taxon>
        <taxon>Eurotiomycetes</taxon>
        <taxon>Eurotiomycetidae</taxon>
        <taxon>Eurotiales</taxon>
        <taxon>Aspergillaceae</taxon>
        <taxon>Aspergillus</taxon>
    </lineage>
</organism>
<gene>
    <name evidence="4" type="ORF">ABOM_003300</name>
</gene>
<evidence type="ECO:0000313" key="4">
    <source>
        <dbReference type="EMBL" id="OGM47797.1"/>
    </source>
</evidence>
<dbReference type="PANTHER" id="PTHR43205:SF7">
    <property type="entry name" value="PROSTAGLANDIN REDUCTASE 1"/>
    <property type="match status" value="1"/>
</dbReference>
<dbReference type="InterPro" id="IPR013149">
    <property type="entry name" value="ADH-like_C"/>
</dbReference>
<dbReference type="CDD" id="cd05288">
    <property type="entry name" value="PGDH"/>
    <property type="match status" value="1"/>
</dbReference>
<evidence type="ECO:0000259" key="3">
    <source>
        <dbReference type="Pfam" id="PF16884"/>
    </source>
</evidence>
<dbReference type="AlphaFoldDB" id="A0A1F8A7X0"/>
<dbReference type="GO" id="GO:0016628">
    <property type="term" value="F:oxidoreductase activity, acting on the CH-CH group of donors, NAD or NADP as acceptor"/>
    <property type="evidence" value="ECO:0007669"/>
    <property type="project" value="InterPro"/>
</dbReference>
<dbReference type="Pfam" id="PF16884">
    <property type="entry name" value="ADH_N_2"/>
    <property type="match status" value="1"/>
</dbReference>
<dbReference type="InterPro" id="IPR041694">
    <property type="entry name" value="ADH_N_2"/>
</dbReference>
<dbReference type="InterPro" id="IPR036291">
    <property type="entry name" value="NAD(P)-bd_dom_sf"/>
</dbReference>
<evidence type="ECO:0000256" key="1">
    <source>
        <dbReference type="ARBA" id="ARBA00023002"/>
    </source>
</evidence>
<dbReference type="Pfam" id="PF00107">
    <property type="entry name" value="ADH_zinc_N"/>
    <property type="match status" value="1"/>
</dbReference>
<evidence type="ECO:0000259" key="2">
    <source>
        <dbReference type="Pfam" id="PF00107"/>
    </source>
</evidence>
<dbReference type="EMBL" id="LYCR01000020">
    <property type="protein sequence ID" value="OGM47797.1"/>
    <property type="molecule type" value="Genomic_DNA"/>
</dbReference>
<dbReference type="InterPro" id="IPR011032">
    <property type="entry name" value="GroES-like_sf"/>
</dbReference>
<dbReference type="InterPro" id="IPR045010">
    <property type="entry name" value="MDR_fam"/>
</dbReference>
<dbReference type="Proteomes" id="UP000179179">
    <property type="component" value="Unassembled WGS sequence"/>
</dbReference>
<protein>
    <submittedName>
        <fullName evidence="4">Alcohol dehydrogenase</fullName>
    </submittedName>
</protein>
<dbReference type="Gene3D" id="3.40.50.720">
    <property type="entry name" value="NAD(P)-binding Rossmann-like Domain"/>
    <property type="match status" value="1"/>
</dbReference>
<dbReference type="RefSeq" id="XP_022391514.1">
    <property type="nucleotide sequence ID" value="XM_022530430.1"/>
</dbReference>
<dbReference type="PANTHER" id="PTHR43205">
    <property type="entry name" value="PROSTAGLANDIN REDUCTASE"/>
    <property type="match status" value="1"/>
</dbReference>
<feature type="domain" description="Oxidoreductase N-terminal" evidence="3">
    <location>
        <begin position="42"/>
        <end position="122"/>
    </location>
</feature>
<dbReference type="GeneID" id="34446690"/>
<name>A0A1F8A7X0_9EURO</name>
<dbReference type="Gene3D" id="3.90.180.10">
    <property type="entry name" value="Medium-chain alcohol dehydrogenases, catalytic domain"/>
    <property type="match status" value="1"/>
</dbReference>
<dbReference type="SUPFAM" id="SSF50129">
    <property type="entry name" value="GroES-like"/>
    <property type="match status" value="1"/>
</dbReference>
<reference evidence="4 5" key="1">
    <citation type="journal article" date="2016" name="Genome Biol. Evol.">
        <title>Draft genome sequence of an aflatoxigenic Aspergillus species, A. bombycis.</title>
        <authorList>
            <person name="Moore G.G."/>
            <person name="Mack B.M."/>
            <person name="Beltz S.B."/>
            <person name="Gilbert M.K."/>
        </authorList>
    </citation>
    <scope>NUCLEOTIDE SEQUENCE [LARGE SCALE GENOMIC DNA]</scope>
    <source>
        <strain evidence="5">NRRL 26010</strain>
    </source>
</reference>
<dbReference type="SUPFAM" id="SSF51735">
    <property type="entry name" value="NAD(P)-binding Rossmann-fold domains"/>
    <property type="match status" value="1"/>
</dbReference>
<keyword evidence="1" id="KW-0560">Oxidoreductase</keyword>
<evidence type="ECO:0000313" key="5">
    <source>
        <dbReference type="Proteomes" id="UP000179179"/>
    </source>
</evidence>